<proteinExistence type="predicted"/>
<accession>A0A409WB02</accession>
<organism evidence="1 2">
    <name type="scientific">Panaeolus cyanescens</name>
    <dbReference type="NCBI Taxonomy" id="181874"/>
    <lineage>
        <taxon>Eukaryota</taxon>
        <taxon>Fungi</taxon>
        <taxon>Dikarya</taxon>
        <taxon>Basidiomycota</taxon>
        <taxon>Agaricomycotina</taxon>
        <taxon>Agaricomycetes</taxon>
        <taxon>Agaricomycetidae</taxon>
        <taxon>Agaricales</taxon>
        <taxon>Agaricineae</taxon>
        <taxon>Galeropsidaceae</taxon>
        <taxon>Panaeolus</taxon>
    </lineage>
</organism>
<dbReference type="EMBL" id="NHTK01005648">
    <property type="protein sequence ID" value="PPQ75695.1"/>
    <property type="molecule type" value="Genomic_DNA"/>
</dbReference>
<name>A0A409WB02_9AGAR</name>
<dbReference type="OrthoDB" id="2831225at2759"/>
<sequence>MPSISRPSVQSKLEFRVVYNENLPILKDSHIVDIALEQSGGFLAIAMDTHVSLYECDSSDSEKHTTPVEKWDFKGTFKFQNSQARITSMSWTSADILAIALNTGDITLIRANSQEIISKGFQVSYEPIKMIVLDRNLQYMAIAAGSHEISIWESTGNLSEWIPHLYVPLHPALEDSKDAEATSIHWNHGYDKPVLVVAYRSWDLDFQTNEANILQTSTMRPPIVGGMLSPDGNLFGFPDPYQPDCYMMNTLRPGSNTRPRLYQCDEAIQPPFTAKFMFGGDWLVAPGIDQLYLWHVETERLVTRLPLDAPHFRQRIISLSVRAHIQLLSIPDSLD</sequence>
<dbReference type="InParanoid" id="A0A409WB02"/>
<dbReference type="InterPro" id="IPR015943">
    <property type="entry name" value="WD40/YVTN_repeat-like_dom_sf"/>
</dbReference>
<dbReference type="AlphaFoldDB" id="A0A409WB02"/>
<gene>
    <name evidence="1" type="ORF">CVT24_002538</name>
</gene>
<evidence type="ECO:0000313" key="2">
    <source>
        <dbReference type="Proteomes" id="UP000284842"/>
    </source>
</evidence>
<dbReference type="Gene3D" id="2.130.10.10">
    <property type="entry name" value="YVTN repeat-like/Quinoprotein amine dehydrogenase"/>
    <property type="match status" value="1"/>
</dbReference>
<evidence type="ECO:0000313" key="1">
    <source>
        <dbReference type="EMBL" id="PPQ75695.1"/>
    </source>
</evidence>
<keyword evidence="2" id="KW-1185">Reference proteome</keyword>
<dbReference type="InterPro" id="IPR036322">
    <property type="entry name" value="WD40_repeat_dom_sf"/>
</dbReference>
<reference evidence="1 2" key="1">
    <citation type="journal article" date="2018" name="Evol. Lett.">
        <title>Horizontal gene cluster transfer increased hallucinogenic mushroom diversity.</title>
        <authorList>
            <person name="Reynolds H.T."/>
            <person name="Vijayakumar V."/>
            <person name="Gluck-Thaler E."/>
            <person name="Korotkin H.B."/>
            <person name="Matheny P.B."/>
            <person name="Slot J.C."/>
        </authorList>
    </citation>
    <scope>NUCLEOTIDE SEQUENCE [LARGE SCALE GENOMIC DNA]</scope>
    <source>
        <strain evidence="1 2">2629</strain>
    </source>
</reference>
<comment type="caution">
    <text evidence="1">The sequence shown here is derived from an EMBL/GenBank/DDBJ whole genome shotgun (WGS) entry which is preliminary data.</text>
</comment>
<protein>
    <submittedName>
        <fullName evidence="1">Uncharacterized protein</fullName>
    </submittedName>
</protein>
<dbReference type="Proteomes" id="UP000284842">
    <property type="component" value="Unassembled WGS sequence"/>
</dbReference>
<dbReference type="SUPFAM" id="SSF50978">
    <property type="entry name" value="WD40 repeat-like"/>
    <property type="match status" value="1"/>
</dbReference>